<dbReference type="Proteomes" id="UP000054324">
    <property type="component" value="Unassembled WGS sequence"/>
</dbReference>
<protein>
    <submittedName>
        <fullName evidence="1">Uncharacterized protein</fullName>
    </submittedName>
</protein>
<evidence type="ECO:0000313" key="2">
    <source>
        <dbReference type="Proteomes" id="UP000054324"/>
    </source>
</evidence>
<gene>
    <name evidence="1" type="ORF">T265_01881</name>
</gene>
<dbReference type="AlphaFoldDB" id="A0A074ZXX6"/>
<dbReference type="RefSeq" id="XP_009164271.1">
    <property type="nucleotide sequence ID" value="XM_009166007.1"/>
</dbReference>
<dbReference type="GeneID" id="20316069"/>
<proteinExistence type="predicted"/>
<accession>A0A074ZXX6</accession>
<reference evidence="1 2" key="1">
    <citation type="submission" date="2013-11" db="EMBL/GenBank/DDBJ databases">
        <title>Opisthorchis viverrini - life in the bile duct.</title>
        <authorList>
            <person name="Young N.D."/>
            <person name="Nagarajan N."/>
            <person name="Lin S.J."/>
            <person name="Korhonen P.K."/>
            <person name="Jex A.R."/>
            <person name="Hall R.S."/>
            <person name="Safavi-Hemami H."/>
            <person name="Kaewkong W."/>
            <person name="Bertrand D."/>
            <person name="Gao S."/>
            <person name="Seet Q."/>
            <person name="Wongkham S."/>
            <person name="Teh B.T."/>
            <person name="Wongkham C."/>
            <person name="Intapan P.M."/>
            <person name="Maleewong W."/>
            <person name="Yang X."/>
            <person name="Hu M."/>
            <person name="Wang Z."/>
            <person name="Hofmann A."/>
            <person name="Sternberg P.W."/>
            <person name="Tan P."/>
            <person name="Wang J."/>
            <person name="Gasser R.B."/>
        </authorList>
    </citation>
    <scope>NUCLEOTIDE SEQUENCE [LARGE SCALE GENOMIC DNA]</scope>
</reference>
<sequence length="102" mass="11446">MLSMRSSKLRLRGGPTMDRLHERRIRIFEDEQQPTILSSNDTGIFGSTSFCLEKTLVVIRPTEAYKRQPGTKLGQGLTPMSTALKTKPPNVQLTECLPMKPS</sequence>
<name>A0A074ZXX6_OPIVI</name>
<organism evidence="1 2">
    <name type="scientific">Opisthorchis viverrini</name>
    <name type="common">Southeast Asian liver fluke</name>
    <dbReference type="NCBI Taxonomy" id="6198"/>
    <lineage>
        <taxon>Eukaryota</taxon>
        <taxon>Metazoa</taxon>
        <taxon>Spiralia</taxon>
        <taxon>Lophotrochozoa</taxon>
        <taxon>Platyhelminthes</taxon>
        <taxon>Trematoda</taxon>
        <taxon>Digenea</taxon>
        <taxon>Opisthorchiida</taxon>
        <taxon>Opisthorchiata</taxon>
        <taxon>Opisthorchiidae</taxon>
        <taxon>Opisthorchis</taxon>
    </lineage>
</organism>
<dbReference type="EMBL" id="KL596639">
    <property type="protein sequence ID" value="KER31946.1"/>
    <property type="molecule type" value="Genomic_DNA"/>
</dbReference>
<dbReference type="CTD" id="20316069"/>
<dbReference type="KEGG" id="ovi:T265_01881"/>
<evidence type="ECO:0000313" key="1">
    <source>
        <dbReference type="EMBL" id="KER31946.1"/>
    </source>
</evidence>
<keyword evidence="2" id="KW-1185">Reference proteome</keyword>